<feature type="compositionally biased region" description="Polar residues" evidence="1">
    <location>
        <begin position="1"/>
        <end position="12"/>
    </location>
</feature>
<protein>
    <submittedName>
        <fullName evidence="2">Uncharacterized protein</fullName>
    </submittedName>
</protein>
<proteinExistence type="predicted"/>
<sequence length="152" mass="16395">MASRTSVTSENITVAPLRTSRSEAKPTAGFAVTPEKASLPPHCMPTTSSEAGQVSRWRWLSRFRCRSATWRISSTMAPKPTSFSSCKRTISSSSSEMGCTSGVPVNKRSGCSFSQPRLTTMISPPKFALRARLWTERIGITAAGALIATPQP</sequence>
<evidence type="ECO:0000313" key="3">
    <source>
        <dbReference type="Proteomes" id="UP000006690"/>
    </source>
</evidence>
<evidence type="ECO:0000256" key="1">
    <source>
        <dbReference type="SAM" id="MobiDB-lite"/>
    </source>
</evidence>
<reference evidence="3" key="1">
    <citation type="journal article" date="2012" name="Appl. Microbiol. Biotechnol.">
        <title>The complete genome sequence of Pantoea ananatis AJ13355, an organism with great biotechnological potential.</title>
        <authorList>
            <person name="Hara Y."/>
            <person name="Kadotani N."/>
            <person name="Izui H."/>
            <person name="Katashkina J.I."/>
            <person name="Kuvaeva T.M."/>
            <person name="Andreeva I.G."/>
            <person name="Golubeva L.I."/>
            <person name="Malko D.B."/>
            <person name="Makeev V.J."/>
            <person name="Mashko S.V."/>
            <person name="Kozlov Y.I."/>
        </authorList>
    </citation>
    <scope>NUCLEOTIDE SEQUENCE [LARGE SCALE GENOMIC DNA]</scope>
    <source>
        <strain evidence="3">AJ13355</strain>
    </source>
</reference>
<name>A0A0H3L3J4_PANAA</name>
<dbReference type="EMBL" id="AP012032">
    <property type="protein sequence ID" value="BAK12442.1"/>
    <property type="molecule type" value="Genomic_DNA"/>
</dbReference>
<gene>
    <name evidence="2" type="ordered locus">PAJ_2362</name>
</gene>
<evidence type="ECO:0000313" key="2">
    <source>
        <dbReference type="EMBL" id="BAK12442.1"/>
    </source>
</evidence>
<dbReference type="Proteomes" id="UP000006690">
    <property type="component" value="Chromosome"/>
</dbReference>
<accession>A0A0H3L3J4</accession>
<dbReference type="KEGG" id="paj:PAJ_2362"/>
<organism evidence="2 3">
    <name type="scientific">Pantoea ananatis (strain AJ13355)</name>
    <dbReference type="NCBI Taxonomy" id="932677"/>
    <lineage>
        <taxon>Bacteria</taxon>
        <taxon>Pseudomonadati</taxon>
        <taxon>Pseudomonadota</taxon>
        <taxon>Gammaproteobacteria</taxon>
        <taxon>Enterobacterales</taxon>
        <taxon>Erwiniaceae</taxon>
        <taxon>Pantoea</taxon>
    </lineage>
</organism>
<dbReference type="HOGENOM" id="CLU_1720569_0_0_6"/>
<dbReference type="AlphaFoldDB" id="A0A0H3L3J4"/>
<feature type="region of interest" description="Disordered" evidence="1">
    <location>
        <begin position="1"/>
        <end position="27"/>
    </location>
</feature>